<dbReference type="GeneID" id="84577988"/>
<dbReference type="AlphaFoldDB" id="A0A2N6UL36"/>
<name>A0A2N6UL36_9FIRM</name>
<dbReference type="InterPro" id="IPR012337">
    <property type="entry name" value="RNaseH-like_sf"/>
</dbReference>
<dbReference type="Gene3D" id="3.30.420.10">
    <property type="entry name" value="Ribonuclease H-like superfamily/Ribonuclease H"/>
    <property type="match status" value="1"/>
</dbReference>
<dbReference type="Pfam" id="PF13482">
    <property type="entry name" value="RNase_H_2"/>
    <property type="match status" value="1"/>
</dbReference>
<dbReference type="PANTHER" id="PTHR38462:SF1">
    <property type="entry name" value="YPRB RIBONUCLEASE H-LIKE DOMAIN-CONTAINING PROTEIN"/>
    <property type="match status" value="1"/>
</dbReference>
<feature type="domain" description="YprB ribonuclease H-like" evidence="1">
    <location>
        <begin position="18"/>
        <end position="176"/>
    </location>
</feature>
<dbReference type="InterPro" id="IPR038720">
    <property type="entry name" value="YprB_RNase_H-like_dom"/>
</dbReference>
<evidence type="ECO:0000259" key="1">
    <source>
        <dbReference type="Pfam" id="PF13482"/>
    </source>
</evidence>
<dbReference type="RefSeq" id="WP_102197597.1">
    <property type="nucleotide sequence ID" value="NZ_CAUPDS010000001.1"/>
</dbReference>
<dbReference type="GO" id="GO:0003676">
    <property type="term" value="F:nucleic acid binding"/>
    <property type="evidence" value="ECO:0007669"/>
    <property type="project" value="InterPro"/>
</dbReference>
<comment type="caution">
    <text evidence="2">The sequence shown here is derived from an EMBL/GenBank/DDBJ whole genome shotgun (WGS) entry which is preliminary data.</text>
</comment>
<dbReference type="Proteomes" id="UP000235658">
    <property type="component" value="Unassembled WGS sequence"/>
</dbReference>
<sequence>MLCVRYPFNGKNLKKDECILDIETTGLDPNTDSLVVLGLIYFNKDKFYIDQYFAKNDKEEIKLLKIYKEKIKSRKLITYNGDVFDLPFLNIRLIKNNEKAVFPENKDIYKIIKSKRKLIEFNSMKLIDIEKRFGIERNDPSRYKVISKLTDEIKNRNNPWPILIHNKNDLISTEAISNIKEVIDDKLSFKVNNYKIHLDKAYIDKNIANIEFESNLNLDDSLFQGYNYNFRIKNKSIILKLIVLYGKLSKDASGFVAVNKFNVENKGYYKINDNLISIMENGIFSVENILNIMKFLIKKNLDL</sequence>
<evidence type="ECO:0000313" key="2">
    <source>
        <dbReference type="EMBL" id="PMC82563.1"/>
    </source>
</evidence>
<dbReference type="SUPFAM" id="SSF53098">
    <property type="entry name" value="Ribonuclease H-like"/>
    <property type="match status" value="1"/>
</dbReference>
<reference evidence="2 3" key="1">
    <citation type="submission" date="2017-09" db="EMBL/GenBank/DDBJ databases">
        <title>Bacterial strain isolated from the female urinary microbiota.</title>
        <authorList>
            <person name="Thomas-White K."/>
            <person name="Kumar N."/>
            <person name="Forster S."/>
            <person name="Putonti C."/>
            <person name="Lawley T."/>
            <person name="Wolfe A.J."/>
        </authorList>
    </citation>
    <scope>NUCLEOTIDE SEQUENCE [LARGE SCALE GENOMIC DNA]</scope>
    <source>
        <strain evidence="2 3">UMB0204</strain>
    </source>
</reference>
<dbReference type="InterPro" id="IPR036397">
    <property type="entry name" value="RNaseH_sf"/>
</dbReference>
<evidence type="ECO:0000313" key="3">
    <source>
        <dbReference type="Proteomes" id="UP000235658"/>
    </source>
</evidence>
<proteinExistence type="predicted"/>
<organism evidence="2 3">
    <name type="scientific">Anaerococcus hydrogenalis</name>
    <dbReference type="NCBI Taxonomy" id="33029"/>
    <lineage>
        <taxon>Bacteria</taxon>
        <taxon>Bacillati</taxon>
        <taxon>Bacillota</taxon>
        <taxon>Tissierellia</taxon>
        <taxon>Tissierellales</taxon>
        <taxon>Peptoniphilaceae</taxon>
        <taxon>Anaerococcus</taxon>
    </lineage>
</organism>
<gene>
    <name evidence="2" type="ORF">CJ192_02190</name>
</gene>
<dbReference type="EMBL" id="PNHP01000001">
    <property type="protein sequence ID" value="PMC82563.1"/>
    <property type="molecule type" value="Genomic_DNA"/>
</dbReference>
<accession>A0A2N6UL36</accession>
<dbReference type="PANTHER" id="PTHR38462">
    <property type="entry name" value="EXONUCLEASE-LIKE PROTEIN"/>
    <property type="match status" value="1"/>
</dbReference>
<protein>
    <recommendedName>
        <fullName evidence="1">YprB ribonuclease H-like domain-containing protein</fullName>
    </recommendedName>
</protein>